<dbReference type="EMBL" id="CP147250">
    <property type="protein sequence ID" value="WYJ80729.1"/>
    <property type="molecule type" value="Genomic_DNA"/>
</dbReference>
<feature type="domain" description="LysM" evidence="3">
    <location>
        <begin position="165"/>
        <end position="210"/>
    </location>
</feature>
<reference evidence="4 5" key="2">
    <citation type="submission" date="2024-03" db="EMBL/GenBank/DDBJ databases">
        <title>The Genome Sequence of Enterococcus sp. DIV1094.</title>
        <authorList>
            <consortium name="The Broad Institute Genomics Platform"/>
            <consortium name="The Broad Institute Microbial Omics Core"/>
            <consortium name="The Broad Institute Genomic Center for Infectious Diseases"/>
            <person name="Earl A."/>
            <person name="Manson A."/>
            <person name="Gilmore M."/>
            <person name="Schwartman J."/>
            <person name="Shea T."/>
            <person name="Abouelleil A."/>
            <person name="Cao P."/>
            <person name="Chapman S."/>
            <person name="Cusick C."/>
            <person name="Young S."/>
            <person name="Neafsey D."/>
            <person name="Nusbaum C."/>
            <person name="Birren B."/>
        </authorList>
    </citation>
    <scope>NUCLEOTIDE SEQUENCE [LARGE SCALE GENOMIC DNA]</scope>
    <source>
        <strain evidence="4 5">DIV1094</strain>
    </source>
</reference>
<keyword evidence="2" id="KW-0472">Membrane</keyword>
<protein>
    <recommendedName>
        <fullName evidence="3">LysM domain-containing protein</fullName>
    </recommendedName>
</protein>
<evidence type="ECO:0000313" key="4">
    <source>
        <dbReference type="EMBL" id="WYJ80729.1"/>
    </source>
</evidence>
<gene>
    <name evidence="4" type="ORF">DOK79_002312</name>
</gene>
<accession>A0ABZ2SYB3</accession>
<evidence type="ECO:0000259" key="3">
    <source>
        <dbReference type="PROSITE" id="PS51782"/>
    </source>
</evidence>
<dbReference type="RefSeq" id="WP_206859330.1">
    <property type="nucleotide sequence ID" value="NZ_CP147250.1"/>
</dbReference>
<dbReference type="InterPro" id="IPR036779">
    <property type="entry name" value="LysM_dom_sf"/>
</dbReference>
<dbReference type="InterPro" id="IPR049981">
    <property type="entry name" value="SPy_0802-like"/>
</dbReference>
<keyword evidence="2" id="KW-1133">Transmembrane helix</keyword>
<proteinExistence type="predicted"/>
<dbReference type="InterPro" id="IPR018392">
    <property type="entry name" value="LysM"/>
</dbReference>
<dbReference type="Pfam" id="PF01476">
    <property type="entry name" value="LysM"/>
    <property type="match status" value="1"/>
</dbReference>
<feature type="region of interest" description="Disordered" evidence="1">
    <location>
        <begin position="1"/>
        <end position="39"/>
    </location>
</feature>
<dbReference type="Proteomes" id="UP000664360">
    <property type="component" value="Chromosome"/>
</dbReference>
<feature type="region of interest" description="Disordered" evidence="1">
    <location>
        <begin position="75"/>
        <end position="176"/>
    </location>
</feature>
<dbReference type="NCBIfam" id="NF042931">
    <property type="entry name" value="SAG1386_EF1546"/>
    <property type="match status" value="1"/>
</dbReference>
<evidence type="ECO:0000256" key="2">
    <source>
        <dbReference type="SAM" id="Phobius"/>
    </source>
</evidence>
<organism evidence="4 5">
    <name type="scientific">Candidatus Enterococcus mangumiae</name>
    <dbReference type="NCBI Taxonomy" id="2230878"/>
    <lineage>
        <taxon>Bacteria</taxon>
        <taxon>Bacillati</taxon>
        <taxon>Bacillota</taxon>
        <taxon>Bacilli</taxon>
        <taxon>Lactobacillales</taxon>
        <taxon>Enterococcaceae</taxon>
        <taxon>Enterococcus</taxon>
    </lineage>
</organism>
<dbReference type="SUPFAM" id="SSF54106">
    <property type="entry name" value="LysM domain"/>
    <property type="match status" value="1"/>
</dbReference>
<name>A0ABZ2SYB3_9ENTE</name>
<evidence type="ECO:0000313" key="5">
    <source>
        <dbReference type="Proteomes" id="UP000664360"/>
    </source>
</evidence>
<feature type="compositionally biased region" description="Low complexity" evidence="1">
    <location>
        <begin position="75"/>
        <end position="158"/>
    </location>
</feature>
<dbReference type="SMART" id="SM00257">
    <property type="entry name" value="LysM"/>
    <property type="match status" value="1"/>
</dbReference>
<dbReference type="PROSITE" id="PS51782">
    <property type="entry name" value="LYSM"/>
    <property type="match status" value="1"/>
</dbReference>
<sequence length="211" mass="22636">MSRKDRHQSSENNETQEPWEQPIYDTEDEASSRSTQRQQKKGNTLFLSLFLILLVLCIAIPAGAYFWIRNGSNNSATEASSTETTSSIVESSTVESTVESTTVSSEPTSETQSVAGETTPTSAVTPETTPTSTVPEPEQTTPTTVAPEETTPTSTPEAGTGVSGSTTVVQAGEGPRQVAERAGITVDQLFQLNGIDPNNYMLYPGQELRVQ</sequence>
<keyword evidence="2" id="KW-0812">Transmembrane</keyword>
<keyword evidence="5" id="KW-1185">Reference proteome</keyword>
<evidence type="ECO:0000256" key="1">
    <source>
        <dbReference type="SAM" id="MobiDB-lite"/>
    </source>
</evidence>
<feature type="transmembrane region" description="Helical" evidence="2">
    <location>
        <begin position="45"/>
        <end position="68"/>
    </location>
</feature>
<reference evidence="4 5" key="1">
    <citation type="submission" date="2021-03" db="EMBL/GenBank/DDBJ databases">
        <authorList>
            <person name="Gilmore M.S."/>
            <person name="Schwartzman J."/>
            <person name="Van Tyne D."/>
            <person name="Martin M."/>
            <person name="Earl A.M."/>
            <person name="Manson A.L."/>
            <person name="Straub T."/>
            <person name="Salamzade R."/>
            <person name="Saavedra J."/>
            <person name="Lebreton F."/>
            <person name="Prichula J."/>
            <person name="Schaufler K."/>
            <person name="Gaca A."/>
            <person name="Sgardioli B."/>
            <person name="Wagenaar J."/>
            <person name="Strong T."/>
        </authorList>
    </citation>
    <scope>NUCLEOTIDE SEQUENCE [LARGE SCALE GENOMIC DNA]</scope>
    <source>
        <strain evidence="4 5">DIV1094</strain>
    </source>
</reference>
<dbReference type="Gene3D" id="3.10.350.10">
    <property type="entry name" value="LysM domain"/>
    <property type="match status" value="1"/>
</dbReference>